<feature type="repeat" description="WD" evidence="5">
    <location>
        <begin position="537"/>
        <end position="569"/>
    </location>
</feature>
<name>A0A835YN47_9STRA</name>
<evidence type="ECO:0000256" key="2">
    <source>
        <dbReference type="ARBA" id="ARBA00022574"/>
    </source>
</evidence>
<organism evidence="8 9">
    <name type="scientific">Tribonema minus</name>
    <dbReference type="NCBI Taxonomy" id="303371"/>
    <lineage>
        <taxon>Eukaryota</taxon>
        <taxon>Sar</taxon>
        <taxon>Stramenopiles</taxon>
        <taxon>Ochrophyta</taxon>
        <taxon>PX clade</taxon>
        <taxon>Xanthophyceae</taxon>
        <taxon>Tribonematales</taxon>
        <taxon>Tribonemataceae</taxon>
        <taxon>Tribonema</taxon>
    </lineage>
</organism>
<dbReference type="GO" id="GO:0005509">
    <property type="term" value="F:calcium ion binding"/>
    <property type="evidence" value="ECO:0007669"/>
    <property type="project" value="InterPro"/>
</dbReference>
<feature type="region of interest" description="Disordered" evidence="6">
    <location>
        <begin position="633"/>
        <end position="655"/>
    </location>
</feature>
<dbReference type="PROSITE" id="PS50082">
    <property type="entry name" value="WD_REPEATS_2"/>
    <property type="match status" value="1"/>
</dbReference>
<feature type="region of interest" description="Disordered" evidence="6">
    <location>
        <begin position="836"/>
        <end position="910"/>
    </location>
</feature>
<evidence type="ECO:0000256" key="6">
    <source>
        <dbReference type="SAM" id="MobiDB-lite"/>
    </source>
</evidence>
<sequence length="970" mass="102084">MAEEAVCALDGASLAALRTAFAPFLREGKDIPFASFVTEVFRHLSARKAAARLARAKGADRRLIKSMSALFDLIDIDGRGAVDWESFTKFYVDLGGLSSFSLLRSVCAQGHRSGGSAAAAAAAARNSTKTTAAGGAAQRLSAGGTGAALLQEQAGSGAVDAKDGDRTRALGALFYREKAHFLDRTSHCMEISSLKFVPELGLLLVVEGGQPALSVYSRGMRKAMEVHPAAAVRAERQAEATRRLLREMQKARLTRRGLAEYLGHKRRTQTGLKLCEEMDVLASWGGDEFEHSVWIWDIDAGSVLRKISGHLSHVKDAVELATRLPDPSFPQDGLSTPLLDLLLSAGFDSVAYAWDRGSATAHPALTLVGHHASLVGIAVVPHTLRGRVRDSLAVTLDVAGTARVWALERGAPAGRAPCLQTFAFHNVGSSRVPLPRPRCLCVAWDQQATAFCVDARHKKVVMGDQAGNVGMYSTLNGSRAALAAGHTNEISGLVFAEEPSAATGIGSACALISVGWDRSIAVHDAQLHGPRLLRRMHPAHDGDISQLAFSADLQLIATAASDLTIRLWDYSLLALDAVCVGHRHDVAALRFLHPLPAIASAEARGRVMIWATRPAAAAGSLLWAMNSSALVPTPLGQPEEKEDNDYSEQLGGGQGGGAVAVVPTCLEWHWEGGGARRCGTLLAGDESGLVHQWDLTRVLTGRLGLEPRSVATGGVNFKSDLKHERGGATLREEEHIRGGALEGVETRKACRLKALLVLAEQLREGRELQPLMSLAQAQPAAAVAARPAAPVRQGTLQTRHGIATTSSTSPTNDQPRHSGAGADGVTALQVAVDDVPTARDSSLSPVLSPATMPPGSRASGHRGSVLGVGGGARGTSGRRRRSMEQQGGRASGKGEGVGGGRGKGGDEGVGGVARDDLVAQAFRQVTQGRDGDSDASGIAILTCALDMTVRLWSWEVTPKDAKQAAISLTP</sequence>
<reference evidence="8" key="1">
    <citation type="submission" date="2021-02" db="EMBL/GenBank/DDBJ databases">
        <title>First Annotated Genome of the Yellow-green Alga Tribonema minus.</title>
        <authorList>
            <person name="Mahan K.M."/>
        </authorList>
    </citation>
    <scope>NUCLEOTIDE SEQUENCE</scope>
    <source>
        <strain evidence="8">UTEX B ZZ1240</strain>
    </source>
</reference>
<evidence type="ECO:0000256" key="1">
    <source>
        <dbReference type="ARBA" id="ARBA00004123"/>
    </source>
</evidence>
<dbReference type="Gene3D" id="2.130.10.10">
    <property type="entry name" value="YVTN repeat-like/Quinoprotein amine dehydrogenase"/>
    <property type="match status" value="2"/>
</dbReference>
<dbReference type="SMART" id="SM00320">
    <property type="entry name" value="WD40"/>
    <property type="match status" value="8"/>
</dbReference>
<comment type="subcellular location">
    <subcellularLocation>
        <location evidence="1">Nucleus</location>
    </subcellularLocation>
</comment>
<dbReference type="OrthoDB" id="26525at2759"/>
<keyword evidence="2 5" id="KW-0853">WD repeat</keyword>
<keyword evidence="3" id="KW-0677">Repeat</keyword>
<gene>
    <name evidence="8" type="ORF">JKP88DRAFT_273747</name>
</gene>
<dbReference type="Proteomes" id="UP000664859">
    <property type="component" value="Unassembled WGS sequence"/>
</dbReference>
<dbReference type="InterPro" id="IPR002048">
    <property type="entry name" value="EF_hand_dom"/>
</dbReference>
<dbReference type="GO" id="GO:0005730">
    <property type="term" value="C:nucleolus"/>
    <property type="evidence" value="ECO:0007669"/>
    <property type="project" value="TreeGrafter"/>
</dbReference>
<dbReference type="InterPro" id="IPR001680">
    <property type="entry name" value="WD40_rpt"/>
</dbReference>
<keyword evidence="9" id="KW-1185">Reference proteome</keyword>
<feature type="compositionally biased region" description="Polar residues" evidence="6">
    <location>
        <begin position="799"/>
        <end position="813"/>
    </location>
</feature>
<protein>
    <submittedName>
        <fullName evidence="8">WD40-repeat-containing domain protein</fullName>
    </submittedName>
</protein>
<evidence type="ECO:0000256" key="5">
    <source>
        <dbReference type="PROSITE-ProRule" id="PRU00221"/>
    </source>
</evidence>
<proteinExistence type="predicted"/>
<feature type="domain" description="EF-hand" evidence="7">
    <location>
        <begin position="62"/>
        <end position="97"/>
    </location>
</feature>
<dbReference type="PANTHER" id="PTHR19848:SF0">
    <property type="entry name" value="NOTCHLESS PROTEIN HOMOLOG 1"/>
    <property type="match status" value="1"/>
</dbReference>
<accession>A0A835YN47</accession>
<dbReference type="SUPFAM" id="SSF50978">
    <property type="entry name" value="WD40 repeat-like"/>
    <property type="match status" value="1"/>
</dbReference>
<dbReference type="GO" id="GO:0000027">
    <property type="term" value="P:ribosomal large subunit assembly"/>
    <property type="evidence" value="ECO:0007669"/>
    <property type="project" value="TreeGrafter"/>
</dbReference>
<evidence type="ECO:0000313" key="8">
    <source>
        <dbReference type="EMBL" id="KAG5178486.1"/>
    </source>
</evidence>
<keyword evidence="4" id="KW-0539">Nucleus</keyword>
<dbReference type="InterPro" id="IPR015943">
    <property type="entry name" value="WD40/YVTN_repeat-like_dom_sf"/>
</dbReference>
<dbReference type="EMBL" id="JAFCMP010000514">
    <property type="protein sequence ID" value="KAG5178486.1"/>
    <property type="molecule type" value="Genomic_DNA"/>
</dbReference>
<dbReference type="PANTHER" id="PTHR19848">
    <property type="entry name" value="WD40 REPEAT PROTEIN"/>
    <property type="match status" value="1"/>
</dbReference>
<dbReference type="AlphaFoldDB" id="A0A835YN47"/>
<evidence type="ECO:0000256" key="3">
    <source>
        <dbReference type="ARBA" id="ARBA00022737"/>
    </source>
</evidence>
<dbReference type="PROSITE" id="PS50294">
    <property type="entry name" value="WD_REPEATS_REGION"/>
    <property type="match status" value="1"/>
</dbReference>
<evidence type="ECO:0000259" key="7">
    <source>
        <dbReference type="PROSITE" id="PS50222"/>
    </source>
</evidence>
<feature type="region of interest" description="Disordered" evidence="6">
    <location>
        <begin position="799"/>
        <end position="821"/>
    </location>
</feature>
<dbReference type="InterPro" id="IPR036322">
    <property type="entry name" value="WD40_repeat_dom_sf"/>
</dbReference>
<dbReference type="Pfam" id="PF00400">
    <property type="entry name" value="WD40"/>
    <property type="match status" value="1"/>
</dbReference>
<evidence type="ECO:0000313" key="9">
    <source>
        <dbReference type="Proteomes" id="UP000664859"/>
    </source>
</evidence>
<feature type="compositionally biased region" description="Gly residues" evidence="6">
    <location>
        <begin position="889"/>
        <end position="910"/>
    </location>
</feature>
<comment type="caution">
    <text evidence="8">The sequence shown here is derived from an EMBL/GenBank/DDBJ whole genome shotgun (WGS) entry which is preliminary data.</text>
</comment>
<evidence type="ECO:0000256" key="4">
    <source>
        <dbReference type="ARBA" id="ARBA00023242"/>
    </source>
</evidence>
<dbReference type="PROSITE" id="PS50222">
    <property type="entry name" value="EF_HAND_2"/>
    <property type="match status" value="1"/>
</dbReference>